<reference evidence="1 2" key="1">
    <citation type="submission" date="2018-05" db="EMBL/GenBank/DDBJ databases">
        <title>Genome sequencing of Flavobacterium sp. HYN0049.</title>
        <authorList>
            <person name="Yi H."/>
            <person name="Baek C."/>
        </authorList>
    </citation>
    <scope>NUCLEOTIDE SEQUENCE [LARGE SCALE GENOMIC DNA]</scope>
    <source>
        <strain evidence="1 2">HYN0049</strain>
    </source>
</reference>
<protein>
    <submittedName>
        <fullName evidence="1">Uncharacterized protein</fullName>
    </submittedName>
</protein>
<evidence type="ECO:0000313" key="2">
    <source>
        <dbReference type="Proteomes" id="UP000244937"/>
    </source>
</evidence>
<proteinExistence type="predicted"/>
<dbReference type="KEGG" id="fpal:HYN49_11545"/>
<organism evidence="1 2">
    <name type="scientific">Flavobacterium pallidum</name>
    <dbReference type="NCBI Taxonomy" id="2172098"/>
    <lineage>
        <taxon>Bacteria</taxon>
        <taxon>Pseudomonadati</taxon>
        <taxon>Bacteroidota</taxon>
        <taxon>Flavobacteriia</taxon>
        <taxon>Flavobacteriales</taxon>
        <taxon>Flavobacteriaceae</taxon>
        <taxon>Flavobacterium</taxon>
    </lineage>
</organism>
<evidence type="ECO:0000313" key="1">
    <source>
        <dbReference type="EMBL" id="AWI26484.1"/>
    </source>
</evidence>
<dbReference type="Proteomes" id="UP000244937">
    <property type="component" value="Chromosome"/>
</dbReference>
<dbReference type="AlphaFoldDB" id="A0A2S1SJ81"/>
<sequence>MCFIVSLTEIFSIFAKVHLKTGLSAILKVNLIFYYQSPLITANFFMAPPADRAIRFNMPLLRTVRISADIPGAVAGSLEIYFSKMKSVTL</sequence>
<keyword evidence="2" id="KW-1185">Reference proteome</keyword>
<accession>A0A2S1SJ81</accession>
<dbReference type="EMBL" id="CP029187">
    <property type="protein sequence ID" value="AWI26484.1"/>
    <property type="molecule type" value="Genomic_DNA"/>
</dbReference>
<gene>
    <name evidence="1" type="ORF">HYN49_11545</name>
</gene>
<name>A0A2S1SJ81_9FLAO</name>